<evidence type="ECO:0000256" key="2">
    <source>
        <dbReference type="ARBA" id="ARBA00023159"/>
    </source>
</evidence>
<dbReference type="InterPro" id="IPR038104">
    <property type="entry name" value="Rap1_C_sf"/>
</dbReference>
<feature type="compositionally biased region" description="Basic and acidic residues" evidence="6">
    <location>
        <begin position="227"/>
        <end position="236"/>
    </location>
</feature>
<keyword evidence="1" id="KW-0805">Transcription regulation</keyword>
<feature type="compositionally biased region" description="Polar residues" evidence="6">
    <location>
        <begin position="162"/>
        <end position="173"/>
    </location>
</feature>
<dbReference type="Pfam" id="PF11626">
    <property type="entry name" value="Rap1_C"/>
    <property type="match status" value="1"/>
</dbReference>
<sequence length="387" mass="43170">MTEMNVDGASGSPNTESGSLFEGKQFWLSKQIPQRERFKDIIKEHGGIIRLYEKDAEIKLVDHARKNLPADTFSYRYVENSVRKKRLENLDDYKAGPSATRPTYLPVLSRSVLKETSWAPPSGCQGGTVPPATSTSPRQMATQDTGTPVQMTDDRKRKRTPVSETSETTSGVDSPNPKKRAAVSFVENTRQAEPRRGEGSPNLRVSSPEVITPTFSESHAMENLNEDNTKEVEETPRSQGPVEELKPIDPLFLELPFLPSSSETPETLDSPGRTEGSEQDIDVWIDRRLQPGKVEEELVIEALRCTSMDPHLADKVLKYLVSGKSIPDDMAGVWTAEDDRCIEGKDTRGIERVLSKHGSEYFNARWEYLGMARSAGLEKGQEETTDL</sequence>
<dbReference type="InterPro" id="IPR021661">
    <property type="entry name" value="Rap1_C"/>
</dbReference>
<proteinExistence type="inferred from homology"/>
<protein>
    <recommendedName>
        <fullName evidence="5">DNA-binding protein RAP1</fullName>
    </recommendedName>
</protein>
<dbReference type="AlphaFoldDB" id="A0A4S3J6L8"/>
<gene>
    <name evidence="9" type="ORF">EYZ11_009938</name>
</gene>
<evidence type="ECO:0000256" key="6">
    <source>
        <dbReference type="SAM" id="MobiDB-lite"/>
    </source>
</evidence>
<dbReference type="CDD" id="cd11653">
    <property type="entry name" value="rap1_RCT"/>
    <property type="match status" value="1"/>
</dbReference>
<evidence type="ECO:0000256" key="3">
    <source>
        <dbReference type="ARBA" id="ARBA00023163"/>
    </source>
</evidence>
<keyword evidence="5" id="KW-0158">Chromosome</keyword>
<dbReference type="STRING" id="1220188.A0A4S3J6L8"/>
<dbReference type="PANTHER" id="PTHR16466">
    <property type="entry name" value="TELOMERE REPEAT-BINDING FACTOR 2-INTERACTING PROTEIN 1"/>
    <property type="match status" value="1"/>
</dbReference>
<dbReference type="GO" id="GO:0070187">
    <property type="term" value="C:shelterin complex"/>
    <property type="evidence" value="ECO:0007669"/>
    <property type="project" value="TreeGrafter"/>
</dbReference>
<dbReference type="EMBL" id="SOSA01000502">
    <property type="protein sequence ID" value="THC90606.1"/>
    <property type="molecule type" value="Genomic_DNA"/>
</dbReference>
<feature type="region of interest" description="Disordered" evidence="6">
    <location>
        <begin position="116"/>
        <end position="243"/>
    </location>
</feature>
<keyword evidence="3" id="KW-0804">Transcription</keyword>
<evidence type="ECO:0000313" key="10">
    <source>
        <dbReference type="Proteomes" id="UP000308092"/>
    </source>
</evidence>
<keyword evidence="5" id="KW-0779">Telomere</keyword>
<accession>A0A4S3J6L8</accession>
<dbReference type="GO" id="GO:0042162">
    <property type="term" value="F:telomeric DNA binding"/>
    <property type="evidence" value="ECO:0007669"/>
    <property type="project" value="TreeGrafter"/>
</dbReference>
<dbReference type="Gene3D" id="1.10.10.2170">
    <property type="match status" value="1"/>
</dbReference>
<comment type="function">
    <text evidence="5">Involved in the regulation of telomere length, clustering and has a specific role in telomere position effect (TPE).</text>
</comment>
<evidence type="ECO:0000259" key="7">
    <source>
        <dbReference type="Pfam" id="PF11626"/>
    </source>
</evidence>
<reference evidence="9 10" key="1">
    <citation type="submission" date="2019-03" db="EMBL/GenBank/DDBJ databases">
        <title>The genome sequence of a newly discovered highly antifungal drug resistant Aspergillus species, Aspergillus tanneri NIH 1004.</title>
        <authorList>
            <person name="Mounaud S."/>
            <person name="Singh I."/>
            <person name="Joardar V."/>
            <person name="Pakala S."/>
            <person name="Pakala S."/>
            <person name="Venepally P."/>
            <person name="Hoover J."/>
            <person name="Nierman W."/>
            <person name="Chung J."/>
            <person name="Losada L."/>
        </authorList>
    </citation>
    <scope>NUCLEOTIDE SEQUENCE [LARGE SCALE GENOMIC DNA]</scope>
    <source>
        <strain evidence="9 10">NIH1004</strain>
    </source>
</reference>
<feature type="domain" description="TRF2-interacting telomeric protein/Rap1 C-terminal" evidence="7">
    <location>
        <begin position="294"/>
        <end position="369"/>
    </location>
</feature>
<dbReference type="VEuPathDB" id="FungiDB:EYZ11_009938"/>
<feature type="compositionally biased region" description="Polar residues" evidence="6">
    <location>
        <begin position="131"/>
        <end position="150"/>
    </location>
</feature>
<organism evidence="9 10">
    <name type="scientific">Aspergillus tanneri</name>
    <dbReference type="NCBI Taxonomy" id="1220188"/>
    <lineage>
        <taxon>Eukaryota</taxon>
        <taxon>Fungi</taxon>
        <taxon>Dikarya</taxon>
        <taxon>Ascomycota</taxon>
        <taxon>Pezizomycotina</taxon>
        <taxon>Eurotiomycetes</taxon>
        <taxon>Eurotiomycetidae</taxon>
        <taxon>Eurotiales</taxon>
        <taxon>Aspergillaceae</taxon>
        <taxon>Aspergillus</taxon>
        <taxon>Aspergillus subgen. Circumdati</taxon>
    </lineage>
</organism>
<evidence type="ECO:0000256" key="1">
    <source>
        <dbReference type="ARBA" id="ARBA00023015"/>
    </source>
</evidence>
<comment type="subunit">
    <text evidence="5">Homodimer.</text>
</comment>
<evidence type="ECO:0000259" key="8">
    <source>
        <dbReference type="Pfam" id="PF16589"/>
    </source>
</evidence>
<feature type="compositionally biased region" description="Low complexity" evidence="6">
    <location>
        <begin position="256"/>
        <end position="267"/>
    </location>
</feature>
<feature type="region of interest" description="Disordered" evidence="6">
    <location>
        <begin position="256"/>
        <end position="277"/>
    </location>
</feature>
<comment type="similarity">
    <text evidence="5">Belongs to the RAP1 family.</text>
</comment>
<dbReference type="GO" id="GO:0010833">
    <property type="term" value="P:telomere maintenance via telomere lengthening"/>
    <property type="evidence" value="ECO:0007669"/>
    <property type="project" value="UniProtKB-UniRule"/>
</dbReference>
<dbReference type="InterPro" id="IPR039595">
    <property type="entry name" value="TE2IP/Rap1"/>
</dbReference>
<keyword evidence="2" id="KW-0010">Activator</keyword>
<comment type="caution">
    <text evidence="9">The sequence shown here is derived from an EMBL/GenBank/DDBJ whole genome shotgun (WGS) entry which is preliminary data.</text>
</comment>
<feature type="domain" description="BRCT" evidence="8">
    <location>
        <begin position="20"/>
        <end position="93"/>
    </location>
</feature>
<dbReference type="Proteomes" id="UP000308092">
    <property type="component" value="Unassembled WGS sequence"/>
</dbReference>
<dbReference type="Pfam" id="PF16589">
    <property type="entry name" value="BRCT_2"/>
    <property type="match status" value="1"/>
</dbReference>
<keyword evidence="4 5" id="KW-0539">Nucleus</keyword>
<dbReference type="PANTHER" id="PTHR16466:SF6">
    <property type="entry name" value="TELOMERIC REPEAT-BINDING FACTOR 2-INTERACTING PROTEIN 1"/>
    <property type="match status" value="1"/>
</dbReference>
<keyword evidence="10" id="KW-1185">Reference proteome</keyword>
<name>A0A4S3J6L8_9EURO</name>
<evidence type="ECO:0000256" key="5">
    <source>
        <dbReference type="RuleBase" id="RU367107"/>
    </source>
</evidence>
<evidence type="ECO:0000256" key="4">
    <source>
        <dbReference type="ARBA" id="ARBA00023242"/>
    </source>
</evidence>
<dbReference type="InterPro" id="IPR001357">
    <property type="entry name" value="BRCT_dom"/>
</dbReference>
<dbReference type="GO" id="GO:0031848">
    <property type="term" value="P:protection from non-homologous end joining at telomere"/>
    <property type="evidence" value="ECO:0007669"/>
    <property type="project" value="TreeGrafter"/>
</dbReference>
<comment type="subcellular location">
    <subcellularLocation>
        <location evidence="5">Nucleus</location>
    </subcellularLocation>
    <subcellularLocation>
        <location evidence="5">Chromosome</location>
        <location evidence="5">Telomere</location>
    </subcellularLocation>
</comment>
<evidence type="ECO:0000313" key="9">
    <source>
        <dbReference type="EMBL" id="THC90606.1"/>
    </source>
</evidence>